<comment type="caution">
    <text evidence="2">The sequence shown here is derived from an EMBL/GenBank/DDBJ whole genome shotgun (WGS) entry which is preliminary data.</text>
</comment>
<evidence type="ECO:0000313" key="2">
    <source>
        <dbReference type="EMBL" id="OGZ05736.1"/>
    </source>
</evidence>
<sequence length="76" mass="9026">MLAWLWPLLAVLLLFLKYSLTLGVYWLGVFAAIYCVTYPYFFYRRGWSMLRSFMYGIVLGLLSTFVFIFVLLSQFD</sequence>
<evidence type="ECO:0000256" key="1">
    <source>
        <dbReference type="SAM" id="Phobius"/>
    </source>
</evidence>
<name>A0A1G2CWJ1_9BACT</name>
<feature type="transmembrane region" description="Helical" evidence="1">
    <location>
        <begin position="20"/>
        <end position="41"/>
    </location>
</feature>
<dbReference type="EMBL" id="MHLI01000007">
    <property type="protein sequence ID" value="OGZ05736.1"/>
    <property type="molecule type" value="Genomic_DNA"/>
</dbReference>
<evidence type="ECO:0000313" key="3">
    <source>
        <dbReference type="Proteomes" id="UP000177122"/>
    </source>
</evidence>
<accession>A0A1G2CWJ1</accession>
<gene>
    <name evidence="2" type="ORF">A2845_01135</name>
</gene>
<proteinExistence type="predicted"/>
<organism evidence="2 3">
    <name type="scientific">Candidatus Lloydbacteria bacterium RIFCSPHIGHO2_01_FULL_49_22</name>
    <dbReference type="NCBI Taxonomy" id="1798658"/>
    <lineage>
        <taxon>Bacteria</taxon>
        <taxon>Candidatus Lloydiibacteriota</taxon>
    </lineage>
</organism>
<keyword evidence="1" id="KW-1133">Transmembrane helix</keyword>
<dbReference type="Proteomes" id="UP000177122">
    <property type="component" value="Unassembled WGS sequence"/>
</dbReference>
<reference evidence="2 3" key="1">
    <citation type="journal article" date="2016" name="Nat. Commun.">
        <title>Thousands of microbial genomes shed light on interconnected biogeochemical processes in an aquifer system.</title>
        <authorList>
            <person name="Anantharaman K."/>
            <person name="Brown C.T."/>
            <person name="Hug L.A."/>
            <person name="Sharon I."/>
            <person name="Castelle C.J."/>
            <person name="Probst A.J."/>
            <person name="Thomas B.C."/>
            <person name="Singh A."/>
            <person name="Wilkins M.J."/>
            <person name="Karaoz U."/>
            <person name="Brodie E.L."/>
            <person name="Williams K.H."/>
            <person name="Hubbard S.S."/>
            <person name="Banfield J.F."/>
        </authorList>
    </citation>
    <scope>NUCLEOTIDE SEQUENCE [LARGE SCALE GENOMIC DNA]</scope>
</reference>
<dbReference type="AlphaFoldDB" id="A0A1G2CWJ1"/>
<protein>
    <submittedName>
        <fullName evidence="2">Uncharacterized protein</fullName>
    </submittedName>
</protein>
<feature type="transmembrane region" description="Helical" evidence="1">
    <location>
        <begin position="53"/>
        <end position="75"/>
    </location>
</feature>
<keyword evidence="1" id="KW-0472">Membrane</keyword>
<keyword evidence="1" id="KW-0812">Transmembrane</keyword>